<reference evidence="1 2" key="1">
    <citation type="submission" date="2023-07" db="EMBL/GenBank/DDBJ databases">
        <title>Genomic Encyclopedia of Type Strains, Phase IV (KMG-IV): sequencing the most valuable type-strain genomes for metagenomic binning, comparative biology and taxonomic classification.</title>
        <authorList>
            <person name="Goeker M."/>
        </authorList>
    </citation>
    <scope>NUCLEOTIDE SEQUENCE [LARGE SCALE GENOMIC DNA]</scope>
    <source>
        <strain evidence="1 2">DSM 9768</strain>
    </source>
</reference>
<gene>
    <name evidence="1" type="ORF">J2S74_001832</name>
</gene>
<proteinExistence type="predicted"/>
<keyword evidence="2" id="KW-1185">Reference proteome</keyword>
<dbReference type="RefSeq" id="WP_307324444.1">
    <property type="nucleotide sequence ID" value="NZ_JAUSUG010000006.1"/>
</dbReference>
<protein>
    <recommendedName>
        <fullName evidence="3">LytR family transcriptional regulator</fullName>
    </recommendedName>
</protein>
<name>A0ABT9ZVG6_9BACI</name>
<dbReference type="Proteomes" id="UP001230005">
    <property type="component" value="Unassembled WGS sequence"/>
</dbReference>
<sequence>MKLFDKLPKSIKKSIRYINQDVTSLDKLLQIEKELNKHIQKRKKQLDGESSI</sequence>
<organism evidence="1 2">
    <name type="scientific">Evansella vedderi</name>
    <dbReference type="NCBI Taxonomy" id="38282"/>
    <lineage>
        <taxon>Bacteria</taxon>
        <taxon>Bacillati</taxon>
        <taxon>Bacillota</taxon>
        <taxon>Bacilli</taxon>
        <taxon>Bacillales</taxon>
        <taxon>Bacillaceae</taxon>
        <taxon>Evansella</taxon>
    </lineage>
</organism>
<comment type="caution">
    <text evidence="1">The sequence shown here is derived from an EMBL/GenBank/DDBJ whole genome shotgun (WGS) entry which is preliminary data.</text>
</comment>
<evidence type="ECO:0000313" key="1">
    <source>
        <dbReference type="EMBL" id="MDQ0254453.1"/>
    </source>
</evidence>
<evidence type="ECO:0008006" key="3">
    <source>
        <dbReference type="Google" id="ProtNLM"/>
    </source>
</evidence>
<evidence type="ECO:0000313" key="2">
    <source>
        <dbReference type="Proteomes" id="UP001230005"/>
    </source>
</evidence>
<dbReference type="EMBL" id="JAUSUG010000006">
    <property type="protein sequence ID" value="MDQ0254453.1"/>
    <property type="molecule type" value="Genomic_DNA"/>
</dbReference>
<accession>A0ABT9ZVG6</accession>